<feature type="signal peptide" evidence="1">
    <location>
        <begin position="1"/>
        <end position="26"/>
    </location>
</feature>
<dbReference type="Proteomes" id="UP000091820">
    <property type="component" value="Unassembled WGS sequence"/>
</dbReference>
<dbReference type="EnsemblMetazoa" id="GBRI021978-RA">
    <property type="protein sequence ID" value="GBRI021978-PA"/>
    <property type="gene ID" value="GBRI021978"/>
</dbReference>
<dbReference type="VEuPathDB" id="VectorBase:GBRI021978"/>
<name>A0A1A9WJG2_9MUSC</name>
<proteinExistence type="predicted"/>
<keyword evidence="1" id="KW-0732">Signal</keyword>
<reference evidence="2" key="2">
    <citation type="submission" date="2020-05" db="UniProtKB">
        <authorList>
            <consortium name="EnsemblMetazoa"/>
        </authorList>
    </citation>
    <scope>IDENTIFICATION</scope>
    <source>
        <strain evidence="2">IAEA</strain>
    </source>
</reference>
<dbReference type="AlphaFoldDB" id="A0A1A9WJG2"/>
<organism evidence="2 3">
    <name type="scientific">Glossina brevipalpis</name>
    <dbReference type="NCBI Taxonomy" id="37001"/>
    <lineage>
        <taxon>Eukaryota</taxon>
        <taxon>Metazoa</taxon>
        <taxon>Ecdysozoa</taxon>
        <taxon>Arthropoda</taxon>
        <taxon>Hexapoda</taxon>
        <taxon>Insecta</taxon>
        <taxon>Pterygota</taxon>
        <taxon>Neoptera</taxon>
        <taxon>Endopterygota</taxon>
        <taxon>Diptera</taxon>
        <taxon>Brachycera</taxon>
        <taxon>Muscomorpha</taxon>
        <taxon>Hippoboscoidea</taxon>
        <taxon>Glossinidae</taxon>
        <taxon>Glossina</taxon>
    </lineage>
</organism>
<sequence length="312" mass="35371">MNSLQFSSFACLAVLFTIFIKEQVAGETFQKDITQACARGYPSGNGKYTIENGPRPEYDPCTWPGPPESNYYLKCYHGEPKALECRQWIHYNKDGFYLEVPNETPPAEDFRTNSYKEPTIGMLDDLIRNYKATTIVPTTVLTTTQAQSSTIEPPLGSKMMVAKSTKPLAIFGATVNYDPHSKQISSSFNVEEDVNRHSAYQNTAHYEVGPMSSIKSEIKRRMITEDIIKKVSDLITLGQEQMPIFTKCYDFSLMLLLINQLLSSVWTLIVITKNGEAFKTCAGLSMRKTIDSEFYLIFYFLTLSKCQQLTKH</sequence>
<feature type="chain" id="PRO_5008400392" description="Chitin-binding type-2 domain-containing protein" evidence="1">
    <location>
        <begin position="27"/>
        <end position="312"/>
    </location>
</feature>
<evidence type="ECO:0000256" key="1">
    <source>
        <dbReference type="SAM" id="SignalP"/>
    </source>
</evidence>
<protein>
    <recommendedName>
        <fullName evidence="4">Chitin-binding type-2 domain-containing protein</fullName>
    </recommendedName>
</protein>
<accession>A0A1A9WJG2</accession>
<keyword evidence="3" id="KW-1185">Reference proteome</keyword>
<evidence type="ECO:0000313" key="2">
    <source>
        <dbReference type="EnsemblMetazoa" id="GBRI021978-PA"/>
    </source>
</evidence>
<evidence type="ECO:0008006" key="4">
    <source>
        <dbReference type="Google" id="ProtNLM"/>
    </source>
</evidence>
<reference evidence="3" key="1">
    <citation type="submission" date="2014-03" db="EMBL/GenBank/DDBJ databases">
        <authorList>
            <person name="Aksoy S."/>
            <person name="Warren W."/>
            <person name="Wilson R.K."/>
        </authorList>
    </citation>
    <scope>NUCLEOTIDE SEQUENCE [LARGE SCALE GENOMIC DNA]</scope>
    <source>
        <strain evidence="3">IAEA</strain>
    </source>
</reference>
<evidence type="ECO:0000313" key="3">
    <source>
        <dbReference type="Proteomes" id="UP000091820"/>
    </source>
</evidence>